<sequence length="69" mass="7611">MLIGFSLFVSSCGFDACEALPVSERIYQTEQQCQQMLSRLQARRPTAVLMCGEVYRDEDGGDGNQSASD</sequence>
<organism evidence="1 2">
    <name type="scientific">Serratia marcescens</name>
    <dbReference type="NCBI Taxonomy" id="615"/>
    <lineage>
        <taxon>Bacteria</taxon>
        <taxon>Pseudomonadati</taxon>
        <taxon>Pseudomonadota</taxon>
        <taxon>Gammaproteobacteria</taxon>
        <taxon>Enterobacterales</taxon>
        <taxon>Yersiniaceae</taxon>
        <taxon>Serratia</taxon>
    </lineage>
</organism>
<reference evidence="1 2" key="1">
    <citation type="submission" date="2018-05" db="EMBL/GenBank/DDBJ databases">
        <title>Klebsiella quasipneumonaiae provides a window into carbapenemase gene transfer, plasmid rearrangements and nosocomial acquisition from the hospital environment.</title>
        <authorList>
            <person name="Mathers A.J."/>
            <person name="Vegesana K."/>
            <person name="Stoesser N."/>
            <person name="Crook D."/>
            <person name="Vaughan A."/>
            <person name="Barry K."/>
            <person name="Parikh H."/>
            <person name="Sebra R."/>
            <person name="Kotay S."/>
            <person name="Walker A.S."/>
            <person name="Sheppard A.E."/>
        </authorList>
    </citation>
    <scope>NUCLEOTIDE SEQUENCE [LARGE SCALE GENOMIC DNA]</scope>
    <source>
        <strain evidence="1 2">CAV1761</strain>
    </source>
</reference>
<name>A0AB33G3S8_SERMA</name>
<evidence type="ECO:0000313" key="2">
    <source>
        <dbReference type="Proteomes" id="UP000245399"/>
    </source>
</evidence>
<dbReference type="RefSeq" id="WP_047730895.1">
    <property type="nucleotide sequence ID" value="NZ_CADDTT010000054.1"/>
</dbReference>
<dbReference type="EMBL" id="CP029449">
    <property type="protein sequence ID" value="AWL71584.1"/>
    <property type="molecule type" value="Genomic_DNA"/>
</dbReference>
<dbReference type="AlphaFoldDB" id="A0AB33G3S8"/>
<evidence type="ECO:0000313" key="1">
    <source>
        <dbReference type="EMBL" id="AWL71584.1"/>
    </source>
</evidence>
<gene>
    <name evidence="1" type="ORF">DKC05_25020</name>
</gene>
<dbReference type="Proteomes" id="UP000245399">
    <property type="component" value="Chromosome"/>
</dbReference>
<protein>
    <submittedName>
        <fullName evidence="1">Uncharacterized protein</fullName>
    </submittedName>
</protein>
<proteinExistence type="predicted"/>
<accession>A0AB33G3S8</accession>